<reference evidence="1 2" key="1">
    <citation type="submission" date="2019-09" db="EMBL/GenBank/DDBJ databases">
        <title>Actinomadura physcomitrii sp. nov., a novel actinomycete isolated from moss [Physcomitrium sphaericum (Ludw) Fuernr].</title>
        <authorList>
            <person name="Zhuang X."/>
            <person name="Liu C."/>
        </authorList>
    </citation>
    <scope>NUCLEOTIDE SEQUENCE [LARGE SCALE GENOMIC DNA]</scope>
    <source>
        <strain evidence="1 2">HMC1</strain>
    </source>
</reference>
<dbReference type="RefSeq" id="WP_151569932.1">
    <property type="nucleotide sequence ID" value="NZ_WBMT01000031.1"/>
</dbReference>
<name>A0A6H9Y7Z8_9ACTN</name>
<gene>
    <name evidence="1" type="ORF">F8566_45480</name>
</gene>
<keyword evidence="2" id="KW-1185">Reference proteome</keyword>
<dbReference type="AlphaFoldDB" id="A0A6H9Y7Z8"/>
<proteinExistence type="predicted"/>
<sequence length="223" mass="24418">MPEAPYPSRSPEQALLRVLAAGAARGRDWFEPDDGELSGLIEQIADRDPLWLLRCIGWLRAVPGLGPAAIVLTADLVHARLKTGATDNRKLIRAVLKHAHEPGRLLLYWSETYGRPVPKPVQRGVADAVKILYTPQSAAEHDHPGRGLRFGEVLTIARPKPDNQHQADLFRTLIDTRSHSPDTPAPDLTEPAVDPAVIKTLEHSAATGRAPFDVALDSSSRQR</sequence>
<dbReference type="EMBL" id="WBMT01000031">
    <property type="protein sequence ID" value="KAB2340128.1"/>
    <property type="molecule type" value="Genomic_DNA"/>
</dbReference>
<dbReference type="InterPro" id="IPR037214">
    <property type="entry name" value="TROVE_dom_sf"/>
</dbReference>
<dbReference type="Proteomes" id="UP000468735">
    <property type="component" value="Unassembled WGS sequence"/>
</dbReference>
<evidence type="ECO:0000313" key="1">
    <source>
        <dbReference type="EMBL" id="KAB2340128.1"/>
    </source>
</evidence>
<organism evidence="1 2">
    <name type="scientific">Actinomadura rudentiformis</name>
    <dbReference type="NCBI Taxonomy" id="359158"/>
    <lineage>
        <taxon>Bacteria</taxon>
        <taxon>Bacillati</taxon>
        <taxon>Actinomycetota</taxon>
        <taxon>Actinomycetes</taxon>
        <taxon>Streptosporangiales</taxon>
        <taxon>Thermomonosporaceae</taxon>
        <taxon>Actinomadura</taxon>
    </lineage>
</organism>
<evidence type="ECO:0000313" key="2">
    <source>
        <dbReference type="Proteomes" id="UP000468735"/>
    </source>
</evidence>
<evidence type="ECO:0008006" key="3">
    <source>
        <dbReference type="Google" id="ProtNLM"/>
    </source>
</evidence>
<dbReference type="OrthoDB" id="3665522at2"/>
<dbReference type="SUPFAM" id="SSF140864">
    <property type="entry name" value="TROVE domain-like"/>
    <property type="match status" value="1"/>
</dbReference>
<accession>A0A6H9Y7Z8</accession>
<comment type="caution">
    <text evidence="1">The sequence shown here is derived from an EMBL/GenBank/DDBJ whole genome shotgun (WGS) entry which is preliminary data.</text>
</comment>
<protein>
    <recommendedName>
        <fullName evidence="3">TROVE domain-containing protein</fullName>
    </recommendedName>
</protein>